<feature type="compositionally biased region" description="Pro residues" evidence="1">
    <location>
        <begin position="16"/>
        <end position="25"/>
    </location>
</feature>
<organism evidence="2 3">
    <name type="scientific">Phanerochaete carnosa (strain HHB-10118-sp)</name>
    <name type="common">White-rot fungus</name>
    <name type="synonym">Peniophora carnosa</name>
    <dbReference type="NCBI Taxonomy" id="650164"/>
    <lineage>
        <taxon>Eukaryota</taxon>
        <taxon>Fungi</taxon>
        <taxon>Dikarya</taxon>
        <taxon>Basidiomycota</taxon>
        <taxon>Agaricomycotina</taxon>
        <taxon>Agaricomycetes</taxon>
        <taxon>Polyporales</taxon>
        <taxon>Phanerochaetaceae</taxon>
        <taxon>Phanerochaete</taxon>
    </lineage>
</organism>
<evidence type="ECO:0000256" key="1">
    <source>
        <dbReference type="SAM" id="MobiDB-lite"/>
    </source>
</evidence>
<protein>
    <submittedName>
        <fullName evidence="2">Uncharacterized protein</fullName>
    </submittedName>
</protein>
<feature type="compositionally biased region" description="Basic and acidic residues" evidence="1">
    <location>
        <begin position="166"/>
        <end position="177"/>
    </location>
</feature>
<reference evidence="2 3" key="1">
    <citation type="journal article" date="2012" name="BMC Genomics">
        <title>Comparative genomics of the white-rot fungi, Phanerochaete carnosa and P. chrysosporium, to elucidate the genetic basis of the distinct wood types they colonize.</title>
        <authorList>
            <person name="Suzuki H."/>
            <person name="MacDonald J."/>
            <person name="Syed K."/>
            <person name="Salamov A."/>
            <person name="Hori C."/>
            <person name="Aerts A."/>
            <person name="Henrissat B."/>
            <person name="Wiebenga A."/>
            <person name="vanKuyk P.A."/>
            <person name="Barry K."/>
            <person name="Lindquist E."/>
            <person name="LaButti K."/>
            <person name="Lapidus A."/>
            <person name="Lucas S."/>
            <person name="Coutinho P."/>
            <person name="Gong Y."/>
            <person name="Samejima M."/>
            <person name="Mahadevan R."/>
            <person name="Abou-Zaid M."/>
            <person name="de Vries R.P."/>
            <person name="Igarashi K."/>
            <person name="Yadav J.S."/>
            <person name="Grigoriev I.V."/>
            <person name="Master E.R."/>
        </authorList>
    </citation>
    <scope>NUCLEOTIDE SEQUENCE [LARGE SCALE GENOMIC DNA]</scope>
    <source>
        <strain evidence="2 3">HHB-10118-sp</strain>
    </source>
</reference>
<gene>
    <name evidence="2" type="ORF">PHACADRAFT_183465</name>
</gene>
<dbReference type="KEGG" id="pco:PHACADRAFT_183465"/>
<dbReference type="EMBL" id="JH930471">
    <property type="protein sequence ID" value="EKM56892.1"/>
    <property type="molecule type" value="Genomic_DNA"/>
</dbReference>
<feature type="region of interest" description="Disordered" evidence="1">
    <location>
        <begin position="1"/>
        <end position="215"/>
    </location>
</feature>
<proteinExistence type="predicted"/>
<dbReference type="Proteomes" id="UP000008370">
    <property type="component" value="Unassembled WGS sequence"/>
</dbReference>
<sequence>MNRSLRKTLNMLNLLNPPPEDPSTPGPYVLSPSKARRIVARINGIELTPRRPTKGANLGKSKLVPSPRVQPPEVLQPEEGTPMTRSRKRRRSESESEPTLTDTPKDEEAFWQETPAMSEGSTVRQDGEDGGSVVSEMSICSESTVKGKGKGKGRAVSPDEVTVRGGPHDAEGGEELYRPPPGRAYVGRPPPALQATEQPRQAAKPTKDYSVASSSRDVAMCDRSITPTPTARRMYVGSNVPLKIHDVLTGAVDHDGDEHMRETTPTVFSIEMDGQSMSSVATTESGYVKVPIALVEKHMPWFLK</sequence>
<dbReference type="AlphaFoldDB" id="K5X295"/>
<accession>K5X295</accession>
<dbReference type="GeneID" id="18910151"/>
<evidence type="ECO:0000313" key="3">
    <source>
        <dbReference type="Proteomes" id="UP000008370"/>
    </source>
</evidence>
<evidence type="ECO:0000313" key="2">
    <source>
        <dbReference type="EMBL" id="EKM56892.1"/>
    </source>
</evidence>
<dbReference type="OrthoDB" id="10597571at2759"/>
<keyword evidence="3" id="KW-1185">Reference proteome</keyword>
<name>K5X295_PHACS</name>
<dbReference type="RefSeq" id="XP_007394722.1">
    <property type="nucleotide sequence ID" value="XM_007394660.1"/>
</dbReference>
<dbReference type="HOGENOM" id="CLU_915596_0_0_1"/>
<feature type="compositionally biased region" description="Pro residues" evidence="1">
    <location>
        <begin position="178"/>
        <end position="192"/>
    </location>
</feature>
<dbReference type="InParanoid" id="K5X295"/>